<dbReference type="CDD" id="cd05826">
    <property type="entry name" value="Sortase_B"/>
    <property type="match status" value="1"/>
</dbReference>
<dbReference type="EMBL" id="JBHUDE010000154">
    <property type="protein sequence ID" value="MFD1609330.1"/>
    <property type="molecule type" value="Genomic_DNA"/>
</dbReference>
<dbReference type="InterPro" id="IPR023365">
    <property type="entry name" value="Sortase_dom-sf"/>
</dbReference>
<dbReference type="Proteomes" id="UP001597221">
    <property type="component" value="Unassembled WGS sequence"/>
</dbReference>
<comment type="caution">
    <text evidence="2">The sequence shown here is derived from an EMBL/GenBank/DDBJ whole genome shotgun (WGS) entry which is preliminary data.</text>
</comment>
<evidence type="ECO:0000313" key="3">
    <source>
        <dbReference type="Proteomes" id="UP001597221"/>
    </source>
</evidence>
<proteinExistence type="predicted"/>
<dbReference type="RefSeq" id="WP_251515633.1">
    <property type="nucleotide sequence ID" value="NZ_JAMBON010000027.1"/>
</dbReference>
<dbReference type="Pfam" id="PF04203">
    <property type="entry name" value="Sortase"/>
    <property type="match status" value="1"/>
</dbReference>
<keyword evidence="1 2" id="KW-0378">Hydrolase</keyword>
<protein>
    <submittedName>
        <fullName evidence="2">Class B sortase</fullName>
        <ecNumber evidence="2">3.4.22.71</ecNumber>
    </submittedName>
</protein>
<dbReference type="InterPro" id="IPR009835">
    <property type="entry name" value="SrtB"/>
</dbReference>
<organism evidence="2 3">
    <name type="scientific">Oceanobacillus luteolus</name>
    <dbReference type="NCBI Taxonomy" id="1274358"/>
    <lineage>
        <taxon>Bacteria</taxon>
        <taxon>Bacillati</taxon>
        <taxon>Bacillota</taxon>
        <taxon>Bacilli</taxon>
        <taxon>Bacillales</taxon>
        <taxon>Bacillaceae</taxon>
        <taxon>Oceanobacillus</taxon>
    </lineage>
</organism>
<dbReference type="NCBIfam" id="TIGR03064">
    <property type="entry name" value="sortase_srtB"/>
    <property type="match status" value="1"/>
</dbReference>
<dbReference type="InterPro" id="IPR005754">
    <property type="entry name" value="Sortase"/>
</dbReference>
<dbReference type="Gene3D" id="2.40.260.10">
    <property type="entry name" value="Sortase"/>
    <property type="match status" value="1"/>
</dbReference>
<evidence type="ECO:0000313" key="2">
    <source>
        <dbReference type="EMBL" id="MFD1609330.1"/>
    </source>
</evidence>
<reference evidence="3" key="1">
    <citation type="journal article" date="2019" name="Int. J. Syst. Evol. Microbiol.">
        <title>The Global Catalogue of Microorganisms (GCM) 10K type strain sequencing project: providing services to taxonomists for standard genome sequencing and annotation.</title>
        <authorList>
            <consortium name="The Broad Institute Genomics Platform"/>
            <consortium name="The Broad Institute Genome Sequencing Center for Infectious Disease"/>
            <person name="Wu L."/>
            <person name="Ma J."/>
        </authorList>
    </citation>
    <scope>NUCLEOTIDE SEQUENCE [LARGE SCALE GENOMIC DNA]</scope>
    <source>
        <strain evidence="3">CGMCC 1.12376</strain>
    </source>
</reference>
<dbReference type="SUPFAM" id="SSF63817">
    <property type="entry name" value="Sortase"/>
    <property type="match status" value="1"/>
</dbReference>
<keyword evidence="3" id="KW-1185">Reference proteome</keyword>
<dbReference type="GO" id="GO:0016787">
    <property type="term" value="F:hydrolase activity"/>
    <property type="evidence" value="ECO:0007669"/>
    <property type="project" value="UniProtKB-KW"/>
</dbReference>
<gene>
    <name evidence="2" type="primary">srtB</name>
    <name evidence="2" type="ORF">ACFSBH_17065</name>
</gene>
<sequence>MKNKIKRVLSVVFTLVCVGVFVYAAHGLISTFLDYQNNKQTMNDLQETFYQGGGVTEFADNDGDELKVRSGFDILLGENDELVGWITIDGTKIDYPILQAENNNDYLRRDFYKDYNILGSIFMDFRNDVTSLGRNTIVYGHRTKDQSMFEGLTYFEDKEFYEEHKTFTFDTLYESYEAEIFAVYNTTTDFNYIQTDFTGDENFELLLDEIDERALYETDVEVSADDHILTLSTCDYQLDKHKGRFVVHAKLTKMDPSSLHAAEK</sequence>
<accession>A0ABW4HW19</accession>
<evidence type="ECO:0000256" key="1">
    <source>
        <dbReference type="ARBA" id="ARBA00022801"/>
    </source>
</evidence>
<name>A0ABW4HW19_9BACI</name>
<dbReference type="EC" id="3.4.22.71" evidence="2"/>